<comment type="caution">
    <text evidence="2">The sequence shown here is derived from an EMBL/GenBank/DDBJ whole genome shotgun (WGS) entry which is preliminary data.</text>
</comment>
<dbReference type="EMBL" id="BMXR01000002">
    <property type="protein sequence ID" value="GGX45621.1"/>
    <property type="molecule type" value="Genomic_DNA"/>
</dbReference>
<dbReference type="PROSITE" id="PS00409">
    <property type="entry name" value="PROKAR_NTER_METHYL"/>
    <property type="match status" value="1"/>
</dbReference>
<keyword evidence="1" id="KW-1133">Transmembrane helix</keyword>
<dbReference type="Gene3D" id="3.30.700.10">
    <property type="entry name" value="Glycoprotein, Type 4 Pilin"/>
    <property type="match status" value="1"/>
</dbReference>
<sequence>MMKQQKGFTLIELIMVIVILGILSAFALPRFVDLSSDARTSALEGAIGSVKSARGIARAACLSDSGCDESASGETVTMDGTSVDMENGNPAAAAGGIDVAAQIADDFVLGTPSGTAPNRTVVISADDGSGSAVANCNFTYDESDGSTSSVTTTGC</sequence>
<feature type="transmembrane region" description="Helical" evidence="1">
    <location>
        <begin position="7"/>
        <end position="28"/>
    </location>
</feature>
<dbReference type="NCBIfam" id="TIGR02532">
    <property type="entry name" value="IV_pilin_GFxxxE"/>
    <property type="match status" value="1"/>
</dbReference>
<protein>
    <recommendedName>
        <fullName evidence="4">MSHA pilin protein MshA</fullName>
    </recommendedName>
</protein>
<evidence type="ECO:0000256" key="1">
    <source>
        <dbReference type="SAM" id="Phobius"/>
    </source>
</evidence>
<reference evidence="2" key="1">
    <citation type="journal article" date="2014" name="Int. J. Syst. Evol. Microbiol.">
        <title>Complete genome sequence of Corynebacterium casei LMG S-19264T (=DSM 44701T), isolated from a smear-ripened cheese.</title>
        <authorList>
            <consortium name="US DOE Joint Genome Institute (JGI-PGF)"/>
            <person name="Walter F."/>
            <person name="Albersmeier A."/>
            <person name="Kalinowski J."/>
            <person name="Ruckert C."/>
        </authorList>
    </citation>
    <scope>NUCLEOTIDE SEQUENCE</scope>
    <source>
        <strain evidence="2">KCTC 22169</strain>
    </source>
</reference>
<evidence type="ECO:0008006" key="4">
    <source>
        <dbReference type="Google" id="ProtNLM"/>
    </source>
</evidence>
<dbReference type="RefSeq" id="WP_189607468.1">
    <property type="nucleotide sequence ID" value="NZ_BMXR01000002.1"/>
</dbReference>
<gene>
    <name evidence="2" type="ORF">GCM10007392_10820</name>
</gene>
<reference evidence="2" key="2">
    <citation type="submission" date="2020-09" db="EMBL/GenBank/DDBJ databases">
        <authorList>
            <person name="Sun Q."/>
            <person name="Kim S."/>
        </authorList>
    </citation>
    <scope>NUCLEOTIDE SEQUENCE</scope>
    <source>
        <strain evidence="2">KCTC 22169</strain>
    </source>
</reference>
<accession>A0A918N7V7</accession>
<evidence type="ECO:0000313" key="2">
    <source>
        <dbReference type="EMBL" id="GGX45621.1"/>
    </source>
</evidence>
<organism evidence="2 3">
    <name type="scientific">Saccharospirillum salsuginis</name>
    <dbReference type="NCBI Taxonomy" id="418750"/>
    <lineage>
        <taxon>Bacteria</taxon>
        <taxon>Pseudomonadati</taxon>
        <taxon>Pseudomonadota</taxon>
        <taxon>Gammaproteobacteria</taxon>
        <taxon>Oceanospirillales</taxon>
        <taxon>Saccharospirillaceae</taxon>
        <taxon>Saccharospirillum</taxon>
    </lineage>
</organism>
<dbReference type="Proteomes" id="UP000626148">
    <property type="component" value="Unassembled WGS sequence"/>
</dbReference>
<dbReference type="Pfam" id="PF07963">
    <property type="entry name" value="N_methyl"/>
    <property type="match status" value="1"/>
</dbReference>
<keyword evidence="3" id="KW-1185">Reference proteome</keyword>
<keyword evidence="1" id="KW-0472">Membrane</keyword>
<name>A0A918N7V7_9GAMM</name>
<keyword evidence="1" id="KW-0812">Transmembrane</keyword>
<proteinExistence type="predicted"/>
<dbReference type="SUPFAM" id="SSF54523">
    <property type="entry name" value="Pili subunits"/>
    <property type="match status" value="1"/>
</dbReference>
<evidence type="ECO:0000313" key="3">
    <source>
        <dbReference type="Proteomes" id="UP000626148"/>
    </source>
</evidence>
<dbReference type="InterPro" id="IPR012902">
    <property type="entry name" value="N_methyl_site"/>
</dbReference>
<dbReference type="AlphaFoldDB" id="A0A918N7V7"/>
<dbReference type="InterPro" id="IPR045584">
    <property type="entry name" value="Pilin-like"/>
</dbReference>